<protein>
    <recommendedName>
        <fullName evidence="1">Ribosomal RNA methyltransferase FtsJ domain-containing protein</fullName>
    </recommendedName>
</protein>
<feature type="domain" description="Ribosomal RNA methyltransferase FtsJ" evidence="1">
    <location>
        <begin position="111"/>
        <end position="290"/>
    </location>
</feature>
<dbReference type="Proteomes" id="UP000243081">
    <property type="component" value="Unassembled WGS sequence"/>
</dbReference>
<evidence type="ECO:0000313" key="3">
    <source>
        <dbReference type="Proteomes" id="UP000243081"/>
    </source>
</evidence>
<dbReference type="InterPro" id="IPR029063">
    <property type="entry name" value="SAM-dependent_MTases_sf"/>
</dbReference>
<name>A0A179IFS0_CORDF</name>
<dbReference type="AlphaFoldDB" id="A0A179IFS0"/>
<evidence type="ECO:0000259" key="1">
    <source>
        <dbReference type="Pfam" id="PF01728"/>
    </source>
</evidence>
<dbReference type="EMBL" id="LUKN01001115">
    <property type="protein sequence ID" value="OAR01487.1"/>
    <property type="molecule type" value="Genomic_DNA"/>
</dbReference>
<sequence>MDKGNETALAAQSQAEQCISSEMRSIHKQIRVAMAEYLNKNSEELHRLAGLRQQGWSNPAGDTFFRNQRQSADNADSKLARIFFNLMQQIGEELHLNTDAFAARCTRGKAPKILDMCMAPGGFLSTALSKSPGSTAVAFTLPPSDGGHDILLSKRLDRRVQTRYADITMFAKDMGVDTIPTSHPDAANFLPRQLEPSRAFDLAICDGQVLRTHKRPEYREAREARRLSMTQFAMGLKHLRAGGTMVILLHKLDSYETASLVQTFGEFSSVKLFKPTKAHTRKSSFYMVASNVQSQQPAALEAIEQWKRKWRVATFGTNEEALELLRDDLKGVEVLLETFGADLVRMGKDVWQTQADALAKTSFIRNSAGTTATAGPSQES</sequence>
<dbReference type="Gene3D" id="3.40.50.150">
    <property type="entry name" value="Vaccinia Virus protein VP39"/>
    <property type="match status" value="1"/>
</dbReference>
<dbReference type="InterPro" id="IPR002877">
    <property type="entry name" value="RNA_MeTrfase_FtsJ_dom"/>
</dbReference>
<dbReference type="OMA" id="KRWKRIW"/>
<evidence type="ECO:0000313" key="2">
    <source>
        <dbReference type="EMBL" id="OAR01487.1"/>
    </source>
</evidence>
<reference evidence="2 3" key="1">
    <citation type="submission" date="2016-03" db="EMBL/GenBank/DDBJ databases">
        <title>Fine-scale spatial genetic structure of a fungal parasite of coffee scale insects.</title>
        <authorList>
            <person name="Jackson D."/>
            <person name="Zemenick K.A."/>
            <person name="Malloure B."/>
            <person name="Quandt C.A."/>
            <person name="James T.Y."/>
        </authorList>
    </citation>
    <scope>NUCLEOTIDE SEQUENCE [LARGE SCALE GENOMIC DNA]</scope>
    <source>
        <strain evidence="2 3">UM487</strain>
    </source>
</reference>
<gene>
    <name evidence="2" type="ORF">LLEC1_03095</name>
</gene>
<dbReference type="SUPFAM" id="SSF53335">
    <property type="entry name" value="S-adenosyl-L-methionine-dependent methyltransferases"/>
    <property type="match status" value="1"/>
</dbReference>
<comment type="caution">
    <text evidence="2">The sequence shown here is derived from an EMBL/GenBank/DDBJ whole genome shotgun (WGS) entry which is preliminary data.</text>
</comment>
<dbReference type="GO" id="GO:0032259">
    <property type="term" value="P:methylation"/>
    <property type="evidence" value="ECO:0007669"/>
    <property type="project" value="InterPro"/>
</dbReference>
<accession>A0A179IFS0</accession>
<dbReference type="OrthoDB" id="417125at2759"/>
<dbReference type="GO" id="GO:0008168">
    <property type="term" value="F:methyltransferase activity"/>
    <property type="evidence" value="ECO:0007669"/>
    <property type="project" value="InterPro"/>
</dbReference>
<dbReference type="Pfam" id="PF01728">
    <property type="entry name" value="FtsJ"/>
    <property type="match status" value="1"/>
</dbReference>
<keyword evidence="3" id="KW-1185">Reference proteome</keyword>
<organism evidence="2 3">
    <name type="scientific">Cordyceps confragosa</name>
    <name type="common">Lecanicillium lecanii</name>
    <dbReference type="NCBI Taxonomy" id="2714763"/>
    <lineage>
        <taxon>Eukaryota</taxon>
        <taxon>Fungi</taxon>
        <taxon>Dikarya</taxon>
        <taxon>Ascomycota</taxon>
        <taxon>Pezizomycotina</taxon>
        <taxon>Sordariomycetes</taxon>
        <taxon>Hypocreomycetidae</taxon>
        <taxon>Hypocreales</taxon>
        <taxon>Cordycipitaceae</taxon>
        <taxon>Akanthomyces</taxon>
    </lineage>
</organism>
<proteinExistence type="predicted"/>